<keyword evidence="8" id="KW-0862">Zinc</keyword>
<keyword evidence="9" id="KW-0238">DNA-binding</keyword>
<dbReference type="GO" id="GO:0008270">
    <property type="term" value="F:zinc ion binding"/>
    <property type="evidence" value="ECO:0007669"/>
    <property type="project" value="UniProtKB-KW"/>
</dbReference>
<dbReference type="InterPro" id="IPR035937">
    <property type="entry name" value="FPG_N"/>
</dbReference>
<keyword evidence="6 14" id="KW-0863">Zinc-finger</keyword>
<evidence type="ECO:0000256" key="3">
    <source>
        <dbReference type="ARBA" id="ARBA00009409"/>
    </source>
</evidence>
<dbReference type="InterPro" id="IPR000214">
    <property type="entry name" value="Znf_DNA_glyclase/AP_lyase"/>
</dbReference>
<dbReference type="GO" id="GO:0034039">
    <property type="term" value="F:8-oxo-7,8-dihydroguanine DNA N-glycosylase activity"/>
    <property type="evidence" value="ECO:0007669"/>
    <property type="project" value="TreeGrafter"/>
</dbReference>
<keyword evidence="5" id="KW-0227">DNA damage</keyword>
<evidence type="ECO:0000256" key="7">
    <source>
        <dbReference type="ARBA" id="ARBA00022801"/>
    </source>
</evidence>
<dbReference type="PROSITE" id="PS51066">
    <property type="entry name" value="ZF_FPG_2"/>
    <property type="match status" value="1"/>
</dbReference>
<dbReference type="PANTHER" id="PTHR22993">
    <property type="entry name" value="FORMAMIDOPYRIMIDINE-DNA GLYCOSYLASE"/>
    <property type="match status" value="1"/>
</dbReference>
<dbReference type="SMART" id="SM01232">
    <property type="entry name" value="H2TH"/>
    <property type="match status" value="1"/>
</dbReference>
<dbReference type="SUPFAM" id="SSF57716">
    <property type="entry name" value="Glucocorticoid receptor-like (DNA-binding domain)"/>
    <property type="match status" value="1"/>
</dbReference>
<comment type="similarity">
    <text evidence="3">Belongs to the FPG family.</text>
</comment>
<gene>
    <name evidence="17" type="ORF">B5808_05730</name>
</gene>
<dbReference type="GO" id="GO:0003684">
    <property type="term" value="F:damaged DNA binding"/>
    <property type="evidence" value="ECO:0007669"/>
    <property type="project" value="InterPro"/>
</dbReference>
<reference evidence="17 18" key="1">
    <citation type="submission" date="2017-04" db="EMBL/GenBank/DDBJ databases">
        <authorList>
            <person name="Afonso C.L."/>
            <person name="Miller P.J."/>
            <person name="Scott M.A."/>
            <person name="Spackman E."/>
            <person name="Goraichik I."/>
            <person name="Dimitrov K.M."/>
            <person name="Suarez D.L."/>
            <person name="Swayne D.E."/>
        </authorList>
    </citation>
    <scope>NUCLEOTIDE SEQUENCE [LARGE SCALE GENOMIC DNA]</scope>
    <source>
        <strain evidence="18">XA(T)</strain>
    </source>
</reference>
<keyword evidence="13" id="KW-0326">Glycosidase</keyword>
<keyword evidence="17" id="KW-0540">Nuclease</keyword>
<evidence type="ECO:0000256" key="6">
    <source>
        <dbReference type="ARBA" id="ARBA00022771"/>
    </source>
</evidence>
<keyword evidence="18" id="KW-1185">Reference proteome</keyword>
<dbReference type="PANTHER" id="PTHR22993:SF9">
    <property type="entry name" value="FORMAMIDOPYRIMIDINE-DNA GLYCOSYLASE"/>
    <property type="match status" value="1"/>
</dbReference>
<evidence type="ECO:0000256" key="12">
    <source>
        <dbReference type="ARBA" id="ARBA00023268"/>
    </source>
</evidence>
<keyword evidence="11" id="KW-0456">Lyase</keyword>
<dbReference type="InterPro" id="IPR015886">
    <property type="entry name" value="H2TH_FPG"/>
</dbReference>
<comment type="cofactor">
    <cofactor evidence="2">
        <name>Zn(2+)</name>
        <dbReference type="ChEBI" id="CHEBI:29105"/>
    </cofactor>
</comment>
<accession>A0A1X9LHW7</accession>
<dbReference type="InterPro" id="IPR010979">
    <property type="entry name" value="Ribosomal_uS13-like_H2TH"/>
</dbReference>
<dbReference type="Gene3D" id="1.10.8.50">
    <property type="match status" value="1"/>
</dbReference>
<dbReference type="Gene3D" id="3.20.190.10">
    <property type="entry name" value="MutM-like, N-terminal"/>
    <property type="match status" value="1"/>
</dbReference>
<dbReference type="AlphaFoldDB" id="A0A1X9LHW7"/>
<comment type="catalytic activity">
    <reaction evidence="1">
        <text>Hydrolysis of DNA containing ring-opened 7-methylguanine residues, releasing 2,6-diamino-4-hydroxy-5-(N-methyl)formamidopyrimidine.</text>
        <dbReference type="EC" id="3.2.2.23"/>
    </reaction>
</comment>
<keyword evidence="12" id="KW-0511">Multifunctional enzyme</keyword>
<dbReference type="InterPro" id="IPR012319">
    <property type="entry name" value="FPG_cat"/>
</dbReference>
<evidence type="ECO:0000256" key="2">
    <source>
        <dbReference type="ARBA" id="ARBA00001947"/>
    </source>
</evidence>
<dbReference type="GO" id="GO:0016829">
    <property type="term" value="F:lyase activity"/>
    <property type="evidence" value="ECO:0007669"/>
    <property type="project" value="UniProtKB-KW"/>
</dbReference>
<dbReference type="Pfam" id="PF06831">
    <property type="entry name" value="H2TH"/>
    <property type="match status" value="1"/>
</dbReference>
<dbReference type="EMBL" id="CP020715">
    <property type="protein sequence ID" value="ARJ04774.1"/>
    <property type="molecule type" value="Genomic_DNA"/>
</dbReference>
<dbReference type="CDD" id="cd08973">
    <property type="entry name" value="BaFpgNei_N_1"/>
    <property type="match status" value="1"/>
</dbReference>
<evidence type="ECO:0000256" key="13">
    <source>
        <dbReference type="ARBA" id="ARBA00023295"/>
    </source>
</evidence>
<dbReference type="STRING" id="1619308.B5808_05730"/>
<organism evidence="17 18">
    <name type="scientific">Cnuibacter physcomitrellae</name>
    <dbReference type="NCBI Taxonomy" id="1619308"/>
    <lineage>
        <taxon>Bacteria</taxon>
        <taxon>Bacillati</taxon>
        <taxon>Actinomycetota</taxon>
        <taxon>Actinomycetes</taxon>
        <taxon>Micrococcales</taxon>
        <taxon>Microbacteriaceae</taxon>
        <taxon>Cnuibacter</taxon>
    </lineage>
</organism>
<keyword evidence="7" id="KW-0378">Hydrolase</keyword>
<evidence type="ECO:0000256" key="4">
    <source>
        <dbReference type="ARBA" id="ARBA00022723"/>
    </source>
</evidence>
<feature type="domain" description="FPG-type" evidence="15">
    <location>
        <begin position="237"/>
        <end position="271"/>
    </location>
</feature>
<dbReference type="SUPFAM" id="SSF46946">
    <property type="entry name" value="S13-like H2TH domain"/>
    <property type="match status" value="1"/>
</dbReference>
<dbReference type="Pfam" id="PF01149">
    <property type="entry name" value="Fapy_DNA_glyco"/>
    <property type="match status" value="1"/>
</dbReference>
<evidence type="ECO:0000256" key="14">
    <source>
        <dbReference type="PROSITE-ProRule" id="PRU00391"/>
    </source>
</evidence>
<dbReference type="GO" id="GO:0006284">
    <property type="term" value="P:base-excision repair"/>
    <property type="evidence" value="ECO:0007669"/>
    <property type="project" value="InterPro"/>
</dbReference>
<evidence type="ECO:0000256" key="5">
    <source>
        <dbReference type="ARBA" id="ARBA00022763"/>
    </source>
</evidence>
<evidence type="ECO:0000313" key="17">
    <source>
        <dbReference type="EMBL" id="ARJ04774.1"/>
    </source>
</evidence>
<dbReference type="PROSITE" id="PS51068">
    <property type="entry name" value="FPG_CAT"/>
    <property type="match status" value="1"/>
</dbReference>
<dbReference type="Pfam" id="PF06827">
    <property type="entry name" value="zf-FPG_IleRS"/>
    <property type="match status" value="1"/>
</dbReference>
<dbReference type="Proteomes" id="UP000192775">
    <property type="component" value="Chromosome"/>
</dbReference>
<dbReference type="SMART" id="SM00898">
    <property type="entry name" value="Fapy_DNA_glyco"/>
    <property type="match status" value="1"/>
</dbReference>
<evidence type="ECO:0000259" key="15">
    <source>
        <dbReference type="PROSITE" id="PS51066"/>
    </source>
</evidence>
<keyword evidence="17" id="KW-0255">Endonuclease</keyword>
<evidence type="ECO:0000256" key="11">
    <source>
        <dbReference type="ARBA" id="ARBA00023239"/>
    </source>
</evidence>
<feature type="domain" description="Formamidopyrimidine-DNA glycosylase catalytic" evidence="16">
    <location>
        <begin position="2"/>
        <end position="109"/>
    </location>
</feature>
<proteinExistence type="inferred from homology"/>
<evidence type="ECO:0000256" key="1">
    <source>
        <dbReference type="ARBA" id="ARBA00001668"/>
    </source>
</evidence>
<keyword evidence="4" id="KW-0479">Metal-binding</keyword>
<dbReference type="KEGG" id="cphy:B5808_05730"/>
<evidence type="ECO:0000313" key="18">
    <source>
        <dbReference type="Proteomes" id="UP000192775"/>
    </source>
</evidence>
<sequence>MPELPEVQALVTDLRGRLVGRQVDRLDVVSFAVLKTFDPPVSQLHDQSVLDVRRHGKFLDLAIGDLHLVMHLARAGWVRWREAAPKPAGRPGKTALAARLVLDDGSGFDVTEAGTKKSLAIYVIRDPSEVPGIARLGPDPLDESFTEERFAEILAGSGRSQIKGVLRNQSLIAGIGNAYSDEILHVARMSPYKPAAMGSDDVARLYEALQTTLREALERADGLAASELKAEKKSGLRVHGRTGEACPVCGDTIRQVTFADTNFQYCPTCQTGGKPLADRVLSRLLK</sequence>
<evidence type="ECO:0000256" key="10">
    <source>
        <dbReference type="ARBA" id="ARBA00023204"/>
    </source>
</evidence>
<dbReference type="RefSeq" id="WP_085018912.1">
    <property type="nucleotide sequence ID" value="NZ_BMHD01000002.1"/>
</dbReference>
<evidence type="ECO:0000259" key="16">
    <source>
        <dbReference type="PROSITE" id="PS51068"/>
    </source>
</evidence>
<name>A0A1X9LHW7_9MICO</name>
<dbReference type="GO" id="GO:0003906">
    <property type="term" value="F:DNA-(apurinic or apyrimidinic site) endonuclease activity"/>
    <property type="evidence" value="ECO:0007669"/>
    <property type="project" value="InterPro"/>
</dbReference>
<dbReference type="SUPFAM" id="SSF81624">
    <property type="entry name" value="N-terminal domain of MutM-like DNA repair proteins"/>
    <property type="match status" value="1"/>
</dbReference>
<protein>
    <submittedName>
        <fullName evidence="17">Endonuclease VIII</fullName>
    </submittedName>
</protein>
<evidence type="ECO:0000256" key="8">
    <source>
        <dbReference type="ARBA" id="ARBA00022833"/>
    </source>
</evidence>
<evidence type="ECO:0000256" key="9">
    <source>
        <dbReference type="ARBA" id="ARBA00023125"/>
    </source>
</evidence>
<dbReference type="InterPro" id="IPR010663">
    <property type="entry name" value="Znf_FPG/IleRS"/>
</dbReference>
<keyword evidence="10" id="KW-0234">DNA repair</keyword>